<name>A0ABW2UW37_9BACI</name>
<reference evidence="2" key="1">
    <citation type="journal article" date="2019" name="Int. J. Syst. Evol. Microbiol.">
        <title>The Global Catalogue of Microorganisms (GCM) 10K type strain sequencing project: providing services to taxonomists for standard genome sequencing and annotation.</title>
        <authorList>
            <consortium name="The Broad Institute Genomics Platform"/>
            <consortium name="The Broad Institute Genome Sequencing Center for Infectious Disease"/>
            <person name="Wu L."/>
            <person name="Ma J."/>
        </authorList>
    </citation>
    <scope>NUCLEOTIDE SEQUENCE [LARGE SCALE GENOMIC DNA]</scope>
    <source>
        <strain evidence="2">JCM 30234</strain>
    </source>
</reference>
<dbReference type="RefSeq" id="WP_382358688.1">
    <property type="nucleotide sequence ID" value="NZ_JBHTGR010000016.1"/>
</dbReference>
<evidence type="ECO:0000313" key="1">
    <source>
        <dbReference type="EMBL" id="MFC7747168.1"/>
    </source>
</evidence>
<evidence type="ECO:0000313" key="2">
    <source>
        <dbReference type="Proteomes" id="UP001596620"/>
    </source>
</evidence>
<comment type="caution">
    <text evidence="1">The sequence shown here is derived from an EMBL/GenBank/DDBJ whole genome shotgun (WGS) entry which is preliminary data.</text>
</comment>
<sequence length="327" mass="37412">MNEQPKMSSTELGALWMTYHKKGVILRMLEYFIEKADDPKAKDLMSGLWKEIHPKAIEIKTLLENEGSAVPEGFTKKDINLEASKLWDNGFDIMFSRILKQVSMGIYVLHLTMTYRKDIIKLYKELTEITETYYDHFTQYLIEERFLSRPNYVTMPKSTGYITDKNYAKGTNIMGNKRPLNTVEFGVLYRYIETNITGMQLMDGFIQTTQDEDVKKYFTKGRELAKEIISETSDILLENGIQPPATPGGTVTSSTIPPFSEKLMMFCNYLLGGLAIGGGGFGAGFNLRNDLQIKTGIFAKDEFEYQREGTKLMMSKGWFEEPPKMNL</sequence>
<proteinExistence type="predicted"/>
<dbReference type="Gene3D" id="1.20.1260.10">
    <property type="match status" value="2"/>
</dbReference>
<dbReference type="EMBL" id="JBHTGR010000016">
    <property type="protein sequence ID" value="MFC7747168.1"/>
    <property type="molecule type" value="Genomic_DNA"/>
</dbReference>
<organism evidence="1 2">
    <name type="scientific">Lentibacillus kimchii</name>
    <dbReference type="NCBI Taxonomy" id="1542911"/>
    <lineage>
        <taxon>Bacteria</taxon>
        <taxon>Bacillati</taxon>
        <taxon>Bacillota</taxon>
        <taxon>Bacilli</taxon>
        <taxon>Bacillales</taxon>
        <taxon>Bacillaceae</taxon>
        <taxon>Lentibacillus</taxon>
    </lineage>
</organism>
<dbReference type="InterPro" id="IPR012347">
    <property type="entry name" value="Ferritin-like"/>
</dbReference>
<gene>
    <name evidence="1" type="ORF">ACFQU8_07950</name>
</gene>
<dbReference type="Pfam" id="PF11553">
    <property type="entry name" value="DUF3231"/>
    <property type="match status" value="2"/>
</dbReference>
<keyword evidence="2" id="KW-1185">Reference proteome</keyword>
<protein>
    <submittedName>
        <fullName evidence="1">DUF3231 family protein</fullName>
    </submittedName>
</protein>
<accession>A0ABW2UW37</accession>
<dbReference type="Proteomes" id="UP001596620">
    <property type="component" value="Unassembled WGS sequence"/>
</dbReference>
<dbReference type="InterPro" id="IPR021617">
    <property type="entry name" value="DUF3231"/>
</dbReference>